<name>A0A4Q1BRG7_TREME</name>
<accession>A0A4Q1BRG7</accession>
<comment type="caution">
    <text evidence="2">The sequence shown here is derived from an EMBL/GenBank/DDBJ whole genome shotgun (WGS) entry which is preliminary data.</text>
</comment>
<evidence type="ECO:0000313" key="2">
    <source>
        <dbReference type="EMBL" id="RXK40564.1"/>
    </source>
</evidence>
<dbReference type="Gene3D" id="1.20.58.1180">
    <property type="match status" value="1"/>
</dbReference>
<proteinExistence type="inferred from homology"/>
<evidence type="ECO:0000256" key="1">
    <source>
        <dbReference type="ARBA" id="ARBA00007091"/>
    </source>
</evidence>
<dbReference type="Proteomes" id="UP000289152">
    <property type="component" value="Unassembled WGS sequence"/>
</dbReference>
<dbReference type="InterPro" id="IPR008914">
    <property type="entry name" value="PEBP"/>
</dbReference>
<dbReference type="CDD" id="cd00866">
    <property type="entry name" value="PEBP_euk"/>
    <property type="match status" value="1"/>
</dbReference>
<dbReference type="InterPro" id="IPR001858">
    <property type="entry name" value="Phosphatidylethanolamine-bd_CS"/>
</dbReference>
<dbReference type="AlphaFoldDB" id="A0A4Q1BRG7"/>
<evidence type="ECO:0000313" key="3">
    <source>
        <dbReference type="Proteomes" id="UP000289152"/>
    </source>
</evidence>
<sequence>MKSVYPRLSLSTHIRTPNISHRSTTIRLYASSTTTSTPATELSTSDPSAELTWTPVLPPGQNLAYDTALSFLSSRRSNLLKILEAFRSAHPNPSPDVQAKIDHLSLQADINHPPLRRLFRQTLGQGHMHLPVMRHLAERHWTREGGRDLLMQRIETLQIVPDLLPEVLPTSSVRLVFTSPSLDSVTDALNKSLEKNGTVEPGSIQRVSSLETPPKLHMQIFHHPSSLLNPSSRLPEGRYTLLVIDPDSPNHSSQSYSPRLHYLKRDIPLTVLSGGVDLFQAEGIEEVKWEPPAPAEGSGNHRYVFVVIQQQAAASSIPETIGNVARNNFDLRTYLNERGWKSSDVVGMTLFRAKWTEEDDEYIRRVWKEHRGEEMPVYGKPPKELKYGYPLNARQMEREREIVEMMGTFDDDMDLEGQVSEEKEQLTDVDSEVKDETVVMEKSSKGKLVV</sequence>
<dbReference type="PANTHER" id="PTHR11362">
    <property type="entry name" value="PHOSPHATIDYLETHANOLAMINE-BINDING PROTEIN"/>
    <property type="match status" value="1"/>
</dbReference>
<dbReference type="VEuPathDB" id="FungiDB:TREMEDRAFT_26649"/>
<evidence type="ECO:0008006" key="4">
    <source>
        <dbReference type="Google" id="ProtNLM"/>
    </source>
</evidence>
<dbReference type="InterPro" id="IPR036610">
    <property type="entry name" value="PEBP-like_sf"/>
</dbReference>
<dbReference type="STRING" id="5217.A0A4Q1BRG7"/>
<dbReference type="OrthoDB" id="2153661at2759"/>
<dbReference type="Pfam" id="PF01161">
    <property type="entry name" value="PBP"/>
    <property type="match status" value="1"/>
</dbReference>
<dbReference type="PROSITE" id="PS01220">
    <property type="entry name" value="PBP"/>
    <property type="match status" value="1"/>
</dbReference>
<comment type="similarity">
    <text evidence="1">Belongs to the phosphatidylethanolamine-binding protein family.</text>
</comment>
<organism evidence="2 3">
    <name type="scientific">Tremella mesenterica</name>
    <name type="common">Jelly fungus</name>
    <dbReference type="NCBI Taxonomy" id="5217"/>
    <lineage>
        <taxon>Eukaryota</taxon>
        <taxon>Fungi</taxon>
        <taxon>Dikarya</taxon>
        <taxon>Basidiomycota</taxon>
        <taxon>Agaricomycotina</taxon>
        <taxon>Tremellomycetes</taxon>
        <taxon>Tremellales</taxon>
        <taxon>Tremellaceae</taxon>
        <taxon>Tremella</taxon>
    </lineage>
</organism>
<reference evidence="2 3" key="1">
    <citation type="submission" date="2016-06" db="EMBL/GenBank/DDBJ databases">
        <title>Evolution of pathogenesis and genome organization in the Tremellales.</title>
        <authorList>
            <person name="Cuomo C."/>
            <person name="Litvintseva A."/>
            <person name="Heitman J."/>
            <person name="Chen Y."/>
            <person name="Sun S."/>
            <person name="Springer D."/>
            <person name="Dromer F."/>
            <person name="Young S."/>
            <person name="Zeng Q."/>
            <person name="Chapman S."/>
            <person name="Gujja S."/>
            <person name="Saif S."/>
            <person name="Birren B."/>
        </authorList>
    </citation>
    <scope>NUCLEOTIDE SEQUENCE [LARGE SCALE GENOMIC DNA]</scope>
    <source>
        <strain evidence="2 3">ATCC 28783</strain>
    </source>
</reference>
<gene>
    <name evidence="2" type="ORF">M231_02216</name>
</gene>
<dbReference type="Gene3D" id="3.90.280.10">
    <property type="entry name" value="PEBP-like"/>
    <property type="match status" value="1"/>
</dbReference>
<dbReference type="SUPFAM" id="SSF49777">
    <property type="entry name" value="PEBP-like"/>
    <property type="match status" value="1"/>
</dbReference>
<dbReference type="EMBL" id="SDIL01000017">
    <property type="protein sequence ID" value="RXK40564.1"/>
    <property type="molecule type" value="Genomic_DNA"/>
</dbReference>
<dbReference type="InterPro" id="IPR035810">
    <property type="entry name" value="PEBP_euk"/>
</dbReference>
<dbReference type="InParanoid" id="A0A4Q1BRG7"/>
<keyword evidence="3" id="KW-1185">Reference proteome</keyword>
<protein>
    <recommendedName>
        <fullName evidence="4">PEBP-like protein</fullName>
    </recommendedName>
</protein>
<dbReference type="PANTHER" id="PTHR11362:SF82">
    <property type="entry name" value="PHOSPHATIDYLETHANOLAMINE-BINDING PROTEIN 4"/>
    <property type="match status" value="1"/>
</dbReference>
<dbReference type="FunCoup" id="A0A4Q1BRG7">
    <property type="interactions" value="10"/>
</dbReference>